<dbReference type="SMART" id="SM00256">
    <property type="entry name" value="FBOX"/>
    <property type="match status" value="1"/>
</dbReference>
<dbReference type="AlphaFoldDB" id="A0A9Q1K576"/>
<dbReference type="CDD" id="cd22164">
    <property type="entry name" value="F-box_AtSKIP19-like"/>
    <property type="match status" value="1"/>
</dbReference>
<gene>
    <name evidence="3" type="ORF">Cgig2_029869</name>
</gene>
<evidence type="ECO:0000313" key="4">
    <source>
        <dbReference type="Proteomes" id="UP001153076"/>
    </source>
</evidence>
<dbReference type="Proteomes" id="UP001153076">
    <property type="component" value="Unassembled WGS sequence"/>
</dbReference>
<dbReference type="SMART" id="SM00367">
    <property type="entry name" value="LRR_CC"/>
    <property type="match status" value="6"/>
</dbReference>
<dbReference type="InterPro" id="IPR032675">
    <property type="entry name" value="LRR_dom_sf"/>
</dbReference>
<evidence type="ECO:0000313" key="3">
    <source>
        <dbReference type="EMBL" id="KAJ8436623.1"/>
    </source>
</evidence>
<dbReference type="Pfam" id="PF00646">
    <property type="entry name" value="F-box"/>
    <property type="match status" value="1"/>
</dbReference>
<accession>A0A9Q1K576</accession>
<organism evidence="3 4">
    <name type="scientific">Carnegiea gigantea</name>
    <dbReference type="NCBI Taxonomy" id="171969"/>
    <lineage>
        <taxon>Eukaryota</taxon>
        <taxon>Viridiplantae</taxon>
        <taxon>Streptophyta</taxon>
        <taxon>Embryophyta</taxon>
        <taxon>Tracheophyta</taxon>
        <taxon>Spermatophyta</taxon>
        <taxon>Magnoliopsida</taxon>
        <taxon>eudicotyledons</taxon>
        <taxon>Gunneridae</taxon>
        <taxon>Pentapetalae</taxon>
        <taxon>Caryophyllales</taxon>
        <taxon>Cactineae</taxon>
        <taxon>Cactaceae</taxon>
        <taxon>Cactoideae</taxon>
        <taxon>Echinocereeae</taxon>
        <taxon>Carnegiea</taxon>
    </lineage>
</organism>
<comment type="caution">
    <text evidence="3">The sequence shown here is derived from an EMBL/GenBank/DDBJ whole genome shotgun (WGS) entry which is preliminary data.</text>
</comment>
<name>A0A9Q1K576_9CARY</name>
<evidence type="ECO:0000259" key="2">
    <source>
        <dbReference type="PROSITE" id="PS50181"/>
    </source>
</evidence>
<reference evidence="3" key="1">
    <citation type="submission" date="2022-04" db="EMBL/GenBank/DDBJ databases">
        <title>Carnegiea gigantea Genome sequencing and assembly v2.</title>
        <authorList>
            <person name="Copetti D."/>
            <person name="Sanderson M.J."/>
            <person name="Burquez A."/>
            <person name="Wojciechowski M.F."/>
        </authorList>
    </citation>
    <scope>NUCLEOTIDE SEQUENCE</scope>
    <source>
        <strain evidence="3">SGP5-SGP5p</strain>
        <tissue evidence="3">Aerial part</tissue>
    </source>
</reference>
<feature type="domain" description="F-box" evidence="2">
    <location>
        <begin position="131"/>
        <end position="178"/>
    </location>
</feature>
<proteinExistence type="predicted"/>
<dbReference type="InterPro" id="IPR006553">
    <property type="entry name" value="Leu-rich_rpt_Cys-con_subtyp"/>
</dbReference>
<dbReference type="PANTHER" id="PTHR38926">
    <property type="entry name" value="F-BOX DOMAIN CONTAINING PROTEIN, EXPRESSED"/>
    <property type="match status" value="1"/>
</dbReference>
<keyword evidence="4" id="KW-1185">Reference proteome</keyword>
<sequence length="456" mass="52308">MLEEVQLFSIYSFSKETLKSLGHTVTSLKSFSLTELESLLDRCHFVACDEGALAIAKSMSQLRRLQLMGNTMTNEGLRAILHGCPLLKSLDLCACFHIDKSAEIKSKKKRNSKNKKKNKKKNKRNSKNKRKPNWLELPEDVWFLILSKLKTIDIIENAQKVCMLFRKLCKHPSMFKRIEMHLPDAFYCLPYDVNLMTRYAVDRSAGQLDDIYLEYLCDDETLMYIAERSLNLRHLRLGHYIYVSDEGLIEAVQKLPMLEEVQLIICSFSDETVEALGRALPRLRSFSLTQVGSKKLRFLDDENPLLGNEEALAIAKSMPELHHLQLIGNYMTNVGLQAILDRCPLLESLDLRACFHIDLSGGLGNRCKALKHLRLPHDPTKDYGRQAYAEQEGFGCMCVGQERDYDSDGYSFYPGFNDFMGPWDEYSDYFDDDDEFALCYDCFGLDGIVDYASSDY</sequence>
<dbReference type="SUPFAM" id="SSF81383">
    <property type="entry name" value="F-box domain"/>
    <property type="match status" value="1"/>
</dbReference>
<dbReference type="PROSITE" id="PS50181">
    <property type="entry name" value="FBOX"/>
    <property type="match status" value="1"/>
</dbReference>
<dbReference type="SUPFAM" id="SSF52047">
    <property type="entry name" value="RNI-like"/>
    <property type="match status" value="1"/>
</dbReference>
<dbReference type="Gene3D" id="1.20.1280.50">
    <property type="match status" value="1"/>
</dbReference>
<protein>
    <recommendedName>
        <fullName evidence="2">F-box domain-containing protein</fullName>
    </recommendedName>
</protein>
<dbReference type="InterPro" id="IPR001810">
    <property type="entry name" value="F-box_dom"/>
</dbReference>
<feature type="region of interest" description="Disordered" evidence="1">
    <location>
        <begin position="106"/>
        <end position="131"/>
    </location>
</feature>
<dbReference type="PANTHER" id="PTHR38926:SF2">
    <property type="entry name" value="F-BOX_LRR-REPEAT PROTEIN 21-RELATED"/>
    <property type="match status" value="1"/>
</dbReference>
<dbReference type="EMBL" id="JAKOGI010000337">
    <property type="protein sequence ID" value="KAJ8436623.1"/>
    <property type="molecule type" value="Genomic_DNA"/>
</dbReference>
<dbReference type="OrthoDB" id="2095648at2759"/>
<evidence type="ECO:0000256" key="1">
    <source>
        <dbReference type="SAM" id="MobiDB-lite"/>
    </source>
</evidence>
<dbReference type="InterPro" id="IPR036047">
    <property type="entry name" value="F-box-like_dom_sf"/>
</dbReference>
<dbReference type="Gene3D" id="3.80.10.10">
    <property type="entry name" value="Ribonuclease Inhibitor"/>
    <property type="match status" value="2"/>
</dbReference>